<keyword evidence="5 8" id="KW-0732">Signal</keyword>
<dbReference type="Gene3D" id="1.20.120.1100">
    <property type="match status" value="1"/>
</dbReference>
<evidence type="ECO:0000256" key="6">
    <source>
        <dbReference type="ARBA" id="ARBA00023054"/>
    </source>
</evidence>
<evidence type="ECO:0000256" key="8">
    <source>
        <dbReference type="SAM" id="SignalP"/>
    </source>
</evidence>
<keyword evidence="7" id="KW-0446">Lipid-binding</keyword>
<evidence type="ECO:0000313" key="10">
    <source>
        <dbReference type="Proteomes" id="UP001201812"/>
    </source>
</evidence>
<proteinExistence type="inferred from homology"/>
<gene>
    <name evidence="9" type="ORF">DdX_01721</name>
</gene>
<comment type="subcellular location">
    <subcellularLocation>
        <location evidence="1">Secreted</location>
    </subcellularLocation>
</comment>
<evidence type="ECO:0000256" key="7">
    <source>
        <dbReference type="ARBA" id="ARBA00023121"/>
    </source>
</evidence>
<dbReference type="AlphaFoldDB" id="A0AAD4NL33"/>
<sequence length="189" mass="21191">MRNLILLVLLAVVVFVSAAPNALPSWESLDKIPDQFKDIVPDEVKTFYSELTEEDKVILKDLASKHATFENEDQALEALKEKSPKLYEKAKALHTMVKEKIDSLKAEAKTFVTGVVEKLRSLKPKGDEKPNLNKLRDEASAIIEQYKALSEEAKEDLKATFPKITGVIQNEKFQKLAQGLLKKDDAPAN</sequence>
<keyword evidence="6" id="KW-0175">Coiled coil</keyword>
<dbReference type="Pfam" id="PF05823">
    <property type="entry name" value="Gp-FAR-1"/>
    <property type="match status" value="1"/>
</dbReference>
<dbReference type="PANTHER" id="PTHR31418">
    <property type="entry name" value="FATTY-ACID AND RETINOL-BINDING PROTEIN 1"/>
    <property type="match status" value="1"/>
</dbReference>
<evidence type="ECO:0000256" key="4">
    <source>
        <dbReference type="ARBA" id="ARBA00022525"/>
    </source>
</evidence>
<evidence type="ECO:0000256" key="3">
    <source>
        <dbReference type="ARBA" id="ARBA00017453"/>
    </source>
</evidence>
<dbReference type="PANTHER" id="PTHR31418:SF7">
    <property type="entry name" value="FATTY-ACID AND RETINOL-BINDING PROTEIN 1"/>
    <property type="match status" value="1"/>
</dbReference>
<accession>A0AAD4NL33</accession>
<name>A0AAD4NL33_9BILA</name>
<comment type="similarity">
    <text evidence="2">Belongs to the fatty-acid and retinol-binding protein (FARBP) family.</text>
</comment>
<evidence type="ECO:0000256" key="2">
    <source>
        <dbReference type="ARBA" id="ARBA00006648"/>
    </source>
</evidence>
<keyword evidence="10" id="KW-1185">Reference proteome</keyword>
<comment type="caution">
    <text evidence="9">The sequence shown here is derived from an EMBL/GenBank/DDBJ whole genome shotgun (WGS) entry which is preliminary data.</text>
</comment>
<protein>
    <recommendedName>
        <fullName evidence="3">Fatty-acid and retinol-binding protein 1</fullName>
    </recommendedName>
</protein>
<dbReference type="EMBL" id="JAKKPZ010000001">
    <property type="protein sequence ID" value="KAI1729479.1"/>
    <property type="molecule type" value="Genomic_DNA"/>
</dbReference>
<reference evidence="9" key="1">
    <citation type="submission" date="2022-01" db="EMBL/GenBank/DDBJ databases">
        <title>Genome Sequence Resource for Two Populations of Ditylenchus destructor, the Migratory Endoparasitic Phytonematode.</title>
        <authorList>
            <person name="Zhang H."/>
            <person name="Lin R."/>
            <person name="Xie B."/>
        </authorList>
    </citation>
    <scope>NUCLEOTIDE SEQUENCE</scope>
    <source>
        <strain evidence="9">BazhouSP</strain>
    </source>
</reference>
<feature type="chain" id="PRO_5042111312" description="Fatty-acid and retinol-binding protein 1" evidence="8">
    <location>
        <begin position="19"/>
        <end position="189"/>
    </location>
</feature>
<organism evidence="9 10">
    <name type="scientific">Ditylenchus destructor</name>
    <dbReference type="NCBI Taxonomy" id="166010"/>
    <lineage>
        <taxon>Eukaryota</taxon>
        <taxon>Metazoa</taxon>
        <taxon>Ecdysozoa</taxon>
        <taxon>Nematoda</taxon>
        <taxon>Chromadorea</taxon>
        <taxon>Rhabditida</taxon>
        <taxon>Tylenchina</taxon>
        <taxon>Tylenchomorpha</taxon>
        <taxon>Sphaerularioidea</taxon>
        <taxon>Anguinidae</taxon>
        <taxon>Anguininae</taxon>
        <taxon>Ditylenchus</taxon>
    </lineage>
</organism>
<evidence type="ECO:0000256" key="1">
    <source>
        <dbReference type="ARBA" id="ARBA00004613"/>
    </source>
</evidence>
<evidence type="ECO:0000256" key="5">
    <source>
        <dbReference type="ARBA" id="ARBA00022729"/>
    </source>
</evidence>
<dbReference type="InterPro" id="IPR008632">
    <property type="entry name" value="Gp-FAR-1"/>
</dbReference>
<evidence type="ECO:0000313" key="9">
    <source>
        <dbReference type="EMBL" id="KAI1729479.1"/>
    </source>
</evidence>
<feature type="signal peptide" evidence="8">
    <location>
        <begin position="1"/>
        <end position="18"/>
    </location>
</feature>
<dbReference type="Proteomes" id="UP001201812">
    <property type="component" value="Unassembled WGS sequence"/>
</dbReference>
<keyword evidence="4" id="KW-0964">Secreted</keyword>
<dbReference type="GO" id="GO:0005576">
    <property type="term" value="C:extracellular region"/>
    <property type="evidence" value="ECO:0007669"/>
    <property type="project" value="UniProtKB-SubCell"/>
</dbReference>
<dbReference type="GO" id="GO:0008289">
    <property type="term" value="F:lipid binding"/>
    <property type="evidence" value="ECO:0007669"/>
    <property type="project" value="UniProtKB-KW"/>
</dbReference>